<dbReference type="AlphaFoldDB" id="A0A5E5AWA7"/>
<organism evidence="2 3">
    <name type="scientific">Pandoraea sputorum</name>
    <dbReference type="NCBI Taxonomy" id="93222"/>
    <lineage>
        <taxon>Bacteria</taxon>
        <taxon>Pseudomonadati</taxon>
        <taxon>Pseudomonadota</taxon>
        <taxon>Betaproteobacteria</taxon>
        <taxon>Burkholderiales</taxon>
        <taxon>Burkholderiaceae</taxon>
        <taxon>Pandoraea</taxon>
    </lineage>
</organism>
<dbReference type="InterPro" id="IPR050708">
    <property type="entry name" value="T6SS_VgrG/RHS"/>
</dbReference>
<protein>
    <submittedName>
        <fullName evidence="2">Uncharacterized protein</fullName>
    </submittedName>
</protein>
<dbReference type="InterPro" id="IPR022385">
    <property type="entry name" value="Rhs_assc_core"/>
</dbReference>
<evidence type="ECO:0000256" key="1">
    <source>
        <dbReference type="SAM" id="MobiDB-lite"/>
    </source>
</evidence>
<dbReference type="NCBIfam" id="TIGR03696">
    <property type="entry name" value="Rhs_assc_core"/>
    <property type="match status" value="1"/>
</dbReference>
<dbReference type="Proteomes" id="UP000335538">
    <property type="component" value="Unassembled WGS sequence"/>
</dbReference>
<name>A0A5E5AWA7_9BURK</name>
<dbReference type="EMBL" id="CABPSR010000002">
    <property type="protein sequence ID" value="VVE77436.1"/>
    <property type="molecule type" value="Genomic_DNA"/>
</dbReference>
<gene>
    <name evidence="2" type="ORF">PSP31121_01040</name>
</gene>
<dbReference type="PANTHER" id="PTHR32305">
    <property type="match status" value="1"/>
</dbReference>
<proteinExistence type="predicted"/>
<evidence type="ECO:0000313" key="2">
    <source>
        <dbReference type="EMBL" id="VVE77436.1"/>
    </source>
</evidence>
<feature type="compositionally biased region" description="Basic and acidic residues" evidence="1">
    <location>
        <begin position="807"/>
        <end position="820"/>
    </location>
</feature>
<dbReference type="PANTHER" id="PTHR32305:SF15">
    <property type="entry name" value="PROTEIN RHSA-RELATED"/>
    <property type="match status" value="1"/>
</dbReference>
<feature type="compositionally biased region" description="Polar residues" evidence="1">
    <location>
        <begin position="779"/>
        <end position="806"/>
    </location>
</feature>
<reference evidence="2 3" key="1">
    <citation type="submission" date="2019-08" db="EMBL/GenBank/DDBJ databases">
        <authorList>
            <person name="Peeters C."/>
        </authorList>
    </citation>
    <scope>NUCLEOTIDE SEQUENCE [LARGE SCALE GENOMIC DNA]</scope>
    <source>
        <strain evidence="2 3">LMG 31121</strain>
    </source>
</reference>
<feature type="compositionally biased region" description="Low complexity" evidence="1">
    <location>
        <begin position="746"/>
        <end position="771"/>
    </location>
</feature>
<evidence type="ECO:0000313" key="3">
    <source>
        <dbReference type="Proteomes" id="UP000335538"/>
    </source>
</evidence>
<accession>A0A5E5AWA7</accession>
<dbReference type="RefSeq" id="WP_150808455.1">
    <property type="nucleotide sequence ID" value="NZ_CABPSR010000002.1"/>
</dbReference>
<feature type="region of interest" description="Disordered" evidence="1">
    <location>
        <begin position="701"/>
        <end position="825"/>
    </location>
</feature>
<sequence>MSAMLQANHTNTPTLRAIDSRGSTVRTVEYWRAVSDERPLAQISRSDIGPGARHVSTQDARLSALRGDSHGPHYNQTTRLSLTGVVIHHASTDAGWTVDLYVEADEPLIAWDGRGTRRRVAYDSLRRPLAVYEQAQAEAERCTERFVYGGPEAASVRGSGRILRHDDPAGSTSVTSFTLLGHPTSQVRRFLPTPDTPDWPEDTVERDALLEAESYETTWHYDATGDTVMQTDARGHRQIRRHHIDGGLASVTLKLAHVQDEQTLVQDTQYDAMGNVCQQTAGNDVTCSAQYRPQDGRLQALRTKRSNGDVVQSLLYDYDPAGNIVRIEDDLSSVHYHRNRRIDGVSTYTYDTLNRLIAASGRESAQPAFGPALPASSPDDTLLSPYTQTYEYDAADNLTRLRHTGVQAFTRVMAVAPTSNRALIHADGLPPPDFDAGFDANGNMQELEPGQRLQWNLRNQLASLAQVVRDETSDNASDDERYAYDGDGMRVRKLTRQAARRVAHTREVRYLPGIEIRTNSATAETLHVIAVPTGRIDVRVLHWVSEPPDGLDNDAVRYRLDDHLNSTVCELDADANVASREGYYPFGTTAWQSGRHAVEVKYRVFRYSGKERDASGLYAFGFRYYAPRLQRWINPDPAGDADGLNRFAMVGNNPVSRVDRWGLLGEPPEASNWERLGGLALAIASVAMLAWATIALSRRAQAQASPTRVGGHFSRTGPGRTPMRKKNAESHWSQANRARIEATQRTSAASQTSVPSTSTAPASASAPGPSSRVFERQDSTWSTASAYSTGTHASRGSRKSSGTGETESLHRGGSIRDSKRSGRTPLAPVIPEVAAQAPAAARQLWRIRRTERFESQLRHKKMPQLAATRIDVLIDQLVQGELPGKYEPVEGVEMPGKVTKVFSADVIGFGSKGRGAYRLLYTAEDKNFEINVFGIGNYHAEGGGMKPVRWWPKS</sequence>
<dbReference type="Gene3D" id="2.180.10.10">
    <property type="entry name" value="RHS repeat-associated core"/>
    <property type="match status" value="1"/>
</dbReference>